<sequence length="293" mass="31582">MPTHYAAERSHLDVLRFLIETKGADINAKDKFGMTPLHVACEHCNLDIVTYLLEHGAEMSYDNLGRSPADVAAEKGQVDVLRNFATKNPTLLTTPNNNNQTVVHFAAMSNFNEEIEFLTTIPDIDFNKVDNFGMAPLHYAAEHNNVNAITSLLAVSGINKTIETKPQGNTPLHVAAIYGQEEAATVLISPNIDLNNAVNSDQQSPLHLAACNGHYKTVCSLMKSGLDANLIDKNGRSPREAAKGTYSKQIVSALNGKQVNVGNPCEPEPYKSNTVAPEATAQTQSQGGGCNIA</sequence>
<dbReference type="Gene3D" id="1.25.40.20">
    <property type="entry name" value="Ankyrin repeat-containing domain"/>
    <property type="match status" value="2"/>
</dbReference>
<proteinExistence type="predicted"/>
<dbReference type="InterPro" id="IPR002110">
    <property type="entry name" value="Ankyrin_rpt"/>
</dbReference>
<dbReference type="AlphaFoldDB" id="A0A1J4K8J1"/>
<protein>
    <submittedName>
        <fullName evidence="5">Uncharacterized protein</fullName>
    </submittedName>
</protein>
<dbReference type="InterPro" id="IPR036770">
    <property type="entry name" value="Ankyrin_rpt-contain_sf"/>
</dbReference>
<feature type="repeat" description="ANK" evidence="3">
    <location>
        <begin position="167"/>
        <end position="199"/>
    </location>
</feature>
<evidence type="ECO:0000256" key="3">
    <source>
        <dbReference type="PROSITE-ProRule" id="PRU00023"/>
    </source>
</evidence>
<feature type="repeat" description="ANK" evidence="3">
    <location>
        <begin position="1"/>
        <end position="31"/>
    </location>
</feature>
<organism evidence="5 6">
    <name type="scientific">Tritrichomonas foetus</name>
    <dbReference type="NCBI Taxonomy" id="1144522"/>
    <lineage>
        <taxon>Eukaryota</taxon>
        <taxon>Metamonada</taxon>
        <taxon>Parabasalia</taxon>
        <taxon>Tritrichomonadida</taxon>
        <taxon>Tritrichomonadidae</taxon>
        <taxon>Tritrichomonas</taxon>
    </lineage>
</organism>
<keyword evidence="2 3" id="KW-0040">ANK repeat</keyword>
<feature type="repeat" description="ANK" evidence="3">
    <location>
        <begin position="132"/>
        <end position="165"/>
    </location>
</feature>
<keyword evidence="1" id="KW-0677">Repeat</keyword>
<accession>A0A1J4K8J1</accession>
<dbReference type="RefSeq" id="XP_068359164.1">
    <property type="nucleotide sequence ID" value="XM_068492637.1"/>
</dbReference>
<dbReference type="SUPFAM" id="SSF48403">
    <property type="entry name" value="Ankyrin repeat"/>
    <property type="match status" value="1"/>
</dbReference>
<dbReference type="OrthoDB" id="194358at2759"/>
<dbReference type="Pfam" id="PF00023">
    <property type="entry name" value="Ank"/>
    <property type="match status" value="1"/>
</dbReference>
<dbReference type="PROSITE" id="PS50297">
    <property type="entry name" value="ANK_REP_REGION"/>
    <property type="match status" value="3"/>
</dbReference>
<dbReference type="PANTHER" id="PTHR24198">
    <property type="entry name" value="ANKYRIN REPEAT AND PROTEIN KINASE DOMAIN-CONTAINING PROTEIN"/>
    <property type="match status" value="1"/>
</dbReference>
<dbReference type="EMBL" id="MLAK01000738">
    <property type="protein sequence ID" value="OHT06028.1"/>
    <property type="molecule type" value="Genomic_DNA"/>
</dbReference>
<comment type="caution">
    <text evidence="5">The sequence shown here is derived from an EMBL/GenBank/DDBJ whole genome shotgun (WGS) entry which is preliminary data.</text>
</comment>
<gene>
    <name evidence="5" type="ORF">TRFO_05665</name>
</gene>
<dbReference type="Pfam" id="PF12796">
    <property type="entry name" value="Ank_2"/>
    <property type="match status" value="2"/>
</dbReference>
<dbReference type="SMART" id="SM00248">
    <property type="entry name" value="ANK"/>
    <property type="match status" value="7"/>
</dbReference>
<dbReference type="VEuPathDB" id="TrichDB:TRFO_05665"/>
<feature type="repeat" description="ANK" evidence="3">
    <location>
        <begin position="32"/>
        <end position="64"/>
    </location>
</feature>
<dbReference type="GeneID" id="94827341"/>
<evidence type="ECO:0000313" key="6">
    <source>
        <dbReference type="Proteomes" id="UP000179807"/>
    </source>
</evidence>
<evidence type="ECO:0000256" key="2">
    <source>
        <dbReference type="ARBA" id="ARBA00023043"/>
    </source>
</evidence>
<keyword evidence="6" id="KW-1185">Reference proteome</keyword>
<name>A0A1J4K8J1_9EUKA</name>
<evidence type="ECO:0000256" key="4">
    <source>
        <dbReference type="SAM" id="MobiDB-lite"/>
    </source>
</evidence>
<dbReference type="PANTHER" id="PTHR24198:SF165">
    <property type="entry name" value="ANKYRIN REPEAT-CONTAINING PROTEIN-RELATED"/>
    <property type="match status" value="1"/>
</dbReference>
<evidence type="ECO:0000256" key="1">
    <source>
        <dbReference type="ARBA" id="ARBA00022737"/>
    </source>
</evidence>
<feature type="compositionally biased region" description="Polar residues" evidence="4">
    <location>
        <begin position="271"/>
        <end position="285"/>
    </location>
</feature>
<feature type="region of interest" description="Disordered" evidence="4">
    <location>
        <begin position="261"/>
        <end position="293"/>
    </location>
</feature>
<evidence type="ECO:0000313" key="5">
    <source>
        <dbReference type="EMBL" id="OHT06028.1"/>
    </source>
</evidence>
<reference evidence="5" key="1">
    <citation type="submission" date="2016-10" db="EMBL/GenBank/DDBJ databases">
        <authorList>
            <person name="Benchimol M."/>
            <person name="Almeida L.G."/>
            <person name="Vasconcelos A.T."/>
            <person name="Perreira-Neves A."/>
            <person name="Rosa I.A."/>
            <person name="Tasca T."/>
            <person name="Bogo M.R."/>
            <person name="de Souza W."/>
        </authorList>
    </citation>
    <scope>NUCLEOTIDE SEQUENCE [LARGE SCALE GENOMIC DNA]</scope>
    <source>
        <strain evidence="5">K</strain>
    </source>
</reference>
<dbReference type="PROSITE" id="PS50088">
    <property type="entry name" value="ANK_REPEAT"/>
    <property type="match status" value="5"/>
</dbReference>
<dbReference type="Proteomes" id="UP000179807">
    <property type="component" value="Unassembled WGS sequence"/>
</dbReference>
<feature type="repeat" description="ANK" evidence="3">
    <location>
        <begin position="201"/>
        <end position="233"/>
    </location>
</feature>